<dbReference type="AlphaFoldDB" id="A0A2S7IRP0"/>
<evidence type="ECO:0000259" key="1">
    <source>
        <dbReference type="Pfam" id="PF00535"/>
    </source>
</evidence>
<proteinExistence type="predicted"/>
<dbReference type="OrthoDB" id="9785375at2"/>
<dbReference type="RefSeq" id="WP_104712551.1">
    <property type="nucleotide sequence ID" value="NZ_PTRA01000001.1"/>
</dbReference>
<accession>A0A2S7IRP0</accession>
<dbReference type="GO" id="GO:0016740">
    <property type="term" value="F:transferase activity"/>
    <property type="evidence" value="ECO:0007669"/>
    <property type="project" value="UniProtKB-KW"/>
</dbReference>
<name>A0A2S7IRP0_9BACT</name>
<dbReference type="Gene3D" id="3.90.550.10">
    <property type="entry name" value="Spore Coat Polysaccharide Biosynthesis Protein SpsA, Chain A"/>
    <property type="match status" value="1"/>
</dbReference>
<keyword evidence="2" id="KW-0808">Transferase</keyword>
<organism evidence="2 3">
    <name type="scientific">Siphonobacter curvatus</name>
    <dbReference type="NCBI Taxonomy" id="2094562"/>
    <lineage>
        <taxon>Bacteria</taxon>
        <taxon>Pseudomonadati</taxon>
        <taxon>Bacteroidota</taxon>
        <taxon>Cytophagia</taxon>
        <taxon>Cytophagales</taxon>
        <taxon>Cytophagaceae</taxon>
        <taxon>Siphonobacter</taxon>
    </lineage>
</organism>
<gene>
    <name evidence="2" type="ORF">C5O19_12255</name>
</gene>
<keyword evidence="3" id="KW-1185">Reference proteome</keyword>
<evidence type="ECO:0000313" key="2">
    <source>
        <dbReference type="EMBL" id="PQA60352.1"/>
    </source>
</evidence>
<reference evidence="3" key="1">
    <citation type="submission" date="2018-02" db="EMBL/GenBank/DDBJ databases">
        <title>Genome sequencing of Solimonas sp. HR-BB.</title>
        <authorList>
            <person name="Lee Y."/>
            <person name="Jeon C.O."/>
        </authorList>
    </citation>
    <scope>NUCLEOTIDE SEQUENCE [LARGE SCALE GENOMIC DNA]</scope>
    <source>
        <strain evidence="3">HR-U</strain>
    </source>
</reference>
<dbReference type="CDD" id="cd00761">
    <property type="entry name" value="Glyco_tranf_GTA_type"/>
    <property type="match status" value="1"/>
</dbReference>
<evidence type="ECO:0000313" key="3">
    <source>
        <dbReference type="Proteomes" id="UP000239590"/>
    </source>
</evidence>
<feature type="domain" description="Glycosyltransferase 2-like" evidence="1">
    <location>
        <begin position="8"/>
        <end position="129"/>
    </location>
</feature>
<dbReference type="EMBL" id="PTRA01000001">
    <property type="protein sequence ID" value="PQA60352.1"/>
    <property type="molecule type" value="Genomic_DNA"/>
</dbReference>
<protein>
    <submittedName>
        <fullName evidence="2">Sugar transferase</fullName>
    </submittedName>
</protein>
<dbReference type="Proteomes" id="UP000239590">
    <property type="component" value="Unassembled WGS sequence"/>
</dbReference>
<dbReference type="SUPFAM" id="SSF53448">
    <property type="entry name" value="Nucleotide-diphospho-sugar transferases"/>
    <property type="match status" value="1"/>
</dbReference>
<dbReference type="InterPro" id="IPR001173">
    <property type="entry name" value="Glyco_trans_2-like"/>
</dbReference>
<comment type="caution">
    <text evidence="2">The sequence shown here is derived from an EMBL/GenBank/DDBJ whole genome shotgun (WGS) entry which is preliminary data.</text>
</comment>
<dbReference type="InterPro" id="IPR029044">
    <property type="entry name" value="Nucleotide-diphossugar_trans"/>
</dbReference>
<sequence>MYAPIALFCYNRPEHFRKTVKSLLRCPEAAFSTLYIFSDGPKTAADEANVAIVREYAQSIRGFESIHLDFSEENRGLAASIIRGVTQVLQQHDKIVVMEDDLLCTRDYLRFMNEALEYYRKDIRVFSISGYLYPIEIPLDYPHDVLLLARGCSYGWGTWPDRWAKVDWEVRDFPEFMKNKAGRREFMRGGEDLLPMLKKQQVGVLNSWAIRWTYAHYKHQAYNLHPRASKLESTGMDGSGTNFGRGTHRYDVQRVERFSRLTKAVSPDEVIHQRLRKHFRLSWIRKIINFVRYGV</sequence>
<dbReference type="Pfam" id="PF00535">
    <property type="entry name" value="Glycos_transf_2"/>
    <property type="match status" value="1"/>
</dbReference>